<dbReference type="AlphaFoldDB" id="A0A938WQ04"/>
<dbReference type="SUPFAM" id="SSF81301">
    <property type="entry name" value="Nucleotidyltransferase"/>
    <property type="match status" value="1"/>
</dbReference>
<dbReference type="InterPro" id="IPR043519">
    <property type="entry name" value="NT_sf"/>
</dbReference>
<keyword evidence="3" id="KW-1185">Reference proteome</keyword>
<dbReference type="InterPro" id="IPR002934">
    <property type="entry name" value="Polymerase_NTP_transf_dom"/>
</dbReference>
<reference evidence="2 3" key="1">
    <citation type="journal article" date="2021" name="Sci. Rep.">
        <title>The distribution of antibiotic resistance genes in chicken gut microbiota commensals.</title>
        <authorList>
            <person name="Juricova H."/>
            <person name="Matiasovicova J."/>
            <person name="Kubasova T."/>
            <person name="Cejkova D."/>
            <person name="Rychlik I."/>
        </authorList>
    </citation>
    <scope>NUCLEOTIDE SEQUENCE [LARGE SCALE GENOMIC DNA]</scope>
    <source>
        <strain evidence="2 3">An819</strain>
    </source>
</reference>
<gene>
    <name evidence="2" type="ORF">H6B30_15075</name>
</gene>
<dbReference type="RefSeq" id="WP_205112046.1">
    <property type="nucleotide sequence ID" value="NZ_JACJJL010000041.1"/>
</dbReference>
<dbReference type="Pfam" id="PF01909">
    <property type="entry name" value="NTP_transf_2"/>
    <property type="match status" value="1"/>
</dbReference>
<feature type="domain" description="Polymerase nucleotidyl transferase" evidence="1">
    <location>
        <begin position="18"/>
        <end position="69"/>
    </location>
</feature>
<evidence type="ECO:0000313" key="2">
    <source>
        <dbReference type="EMBL" id="MBM6663047.1"/>
    </source>
</evidence>
<name>A0A938WQ04_9BACT</name>
<dbReference type="EMBL" id="JACJJL010000041">
    <property type="protein sequence ID" value="MBM6663047.1"/>
    <property type="molecule type" value="Genomic_DNA"/>
</dbReference>
<dbReference type="Gene3D" id="3.30.460.10">
    <property type="entry name" value="Beta Polymerase, domain 2"/>
    <property type="match status" value="1"/>
</dbReference>
<dbReference type="Proteomes" id="UP000764045">
    <property type="component" value="Unassembled WGS sequence"/>
</dbReference>
<sequence>MAIRDDVRLINLRDLIYKISKINNVKEIYILGSRAYETGSLRSEIDILVYAPDGLRRDEIMPIIEMEKALDIFKTTNKIEAESFANDSWIRRDDIVATLDAKLLWSKEKGESSLMDRYQEIKVQRDIDFKMSYIPSYSDEEIKFYKTYGNHAVFVIMPFREKLKIVYDIIQSVFAKNGYIAIRANEKLFTDDLWNNVKVYLDCCKVAVAIFDKNDQDSYNPNVALEVGYMLAKGNKVCLLKDCKLPKLPSDLISRMYMEYDSDKIETTLPQQLELWIRDYLS</sequence>
<dbReference type="GO" id="GO:0016779">
    <property type="term" value="F:nucleotidyltransferase activity"/>
    <property type="evidence" value="ECO:0007669"/>
    <property type="project" value="InterPro"/>
</dbReference>
<protein>
    <submittedName>
        <fullName evidence="2">Nucleotidyltransferase domain-containing protein</fullName>
    </submittedName>
</protein>
<organism evidence="2 3">
    <name type="scientific">Marseilla massiliensis</name>
    <dbReference type="NCBI Taxonomy" id="1841864"/>
    <lineage>
        <taxon>Bacteria</taxon>
        <taxon>Pseudomonadati</taxon>
        <taxon>Bacteroidota</taxon>
        <taxon>Bacteroidia</taxon>
        <taxon>Bacteroidales</taxon>
        <taxon>Prevotellaceae</taxon>
        <taxon>Marseilla</taxon>
    </lineage>
</organism>
<comment type="caution">
    <text evidence="2">The sequence shown here is derived from an EMBL/GenBank/DDBJ whole genome shotgun (WGS) entry which is preliminary data.</text>
</comment>
<accession>A0A938WQ04</accession>
<evidence type="ECO:0000313" key="3">
    <source>
        <dbReference type="Proteomes" id="UP000764045"/>
    </source>
</evidence>
<proteinExistence type="predicted"/>
<evidence type="ECO:0000259" key="1">
    <source>
        <dbReference type="Pfam" id="PF01909"/>
    </source>
</evidence>